<evidence type="ECO:0000313" key="2">
    <source>
        <dbReference type="EMBL" id="KAK4304909.1"/>
    </source>
</evidence>
<feature type="region of interest" description="Disordered" evidence="1">
    <location>
        <begin position="39"/>
        <end position="80"/>
    </location>
</feature>
<evidence type="ECO:0000256" key="1">
    <source>
        <dbReference type="SAM" id="MobiDB-lite"/>
    </source>
</evidence>
<dbReference type="AlphaFoldDB" id="A0AAE1U3N3"/>
<keyword evidence="3" id="KW-1185">Reference proteome</keyword>
<accession>A0AAE1U3N3</accession>
<name>A0AAE1U3N3_9EUCA</name>
<dbReference type="EMBL" id="JAWZYT010002364">
    <property type="protein sequence ID" value="KAK4304909.1"/>
    <property type="molecule type" value="Genomic_DNA"/>
</dbReference>
<sequence length="80" mass="8535">MHYGCLPSPEAKARVQDQFVQPGITFAAALLYPVTVRQGSLPSSSTSYDTWGSTSRGECSGNSEVVQPKHGCTSFEEAPV</sequence>
<gene>
    <name evidence="2" type="ORF">Pmani_023176</name>
</gene>
<proteinExistence type="predicted"/>
<evidence type="ECO:0000313" key="3">
    <source>
        <dbReference type="Proteomes" id="UP001292094"/>
    </source>
</evidence>
<protein>
    <submittedName>
        <fullName evidence="2">Uncharacterized protein</fullName>
    </submittedName>
</protein>
<comment type="caution">
    <text evidence="2">The sequence shown here is derived from an EMBL/GenBank/DDBJ whole genome shotgun (WGS) entry which is preliminary data.</text>
</comment>
<organism evidence="2 3">
    <name type="scientific">Petrolisthes manimaculis</name>
    <dbReference type="NCBI Taxonomy" id="1843537"/>
    <lineage>
        <taxon>Eukaryota</taxon>
        <taxon>Metazoa</taxon>
        <taxon>Ecdysozoa</taxon>
        <taxon>Arthropoda</taxon>
        <taxon>Crustacea</taxon>
        <taxon>Multicrustacea</taxon>
        <taxon>Malacostraca</taxon>
        <taxon>Eumalacostraca</taxon>
        <taxon>Eucarida</taxon>
        <taxon>Decapoda</taxon>
        <taxon>Pleocyemata</taxon>
        <taxon>Anomura</taxon>
        <taxon>Galatheoidea</taxon>
        <taxon>Porcellanidae</taxon>
        <taxon>Petrolisthes</taxon>
    </lineage>
</organism>
<dbReference type="Proteomes" id="UP001292094">
    <property type="component" value="Unassembled WGS sequence"/>
</dbReference>
<feature type="compositionally biased region" description="Polar residues" evidence="1">
    <location>
        <begin position="39"/>
        <end position="65"/>
    </location>
</feature>
<reference evidence="2" key="1">
    <citation type="submission" date="2023-11" db="EMBL/GenBank/DDBJ databases">
        <title>Genome assemblies of two species of porcelain crab, Petrolisthes cinctipes and Petrolisthes manimaculis (Anomura: Porcellanidae).</title>
        <authorList>
            <person name="Angst P."/>
        </authorList>
    </citation>
    <scope>NUCLEOTIDE SEQUENCE</scope>
    <source>
        <strain evidence="2">PB745_02</strain>
        <tissue evidence="2">Gill</tissue>
    </source>
</reference>